<evidence type="ECO:0000256" key="1">
    <source>
        <dbReference type="SAM" id="Phobius"/>
    </source>
</evidence>
<keyword evidence="1" id="KW-0812">Transmembrane</keyword>
<keyword evidence="3" id="KW-1185">Reference proteome</keyword>
<comment type="caution">
    <text evidence="2">The sequence shown here is derived from an EMBL/GenBank/DDBJ whole genome shotgun (WGS) entry which is preliminary data.</text>
</comment>
<dbReference type="EMBL" id="NIGF01000002">
    <property type="protein sequence ID" value="PQV65021.1"/>
    <property type="molecule type" value="Genomic_DNA"/>
</dbReference>
<protein>
    <recommendedName>
        <fullName evidence="4">YcxB-like protein</fullName>
    </recommendedName>
</protein>
<evidence type="ECO:0000313" key="3">
    <source>
        <dbReference type="Proteomes" id="UP000237684"/>
    </source>
</evidence>
<dbReference type="AlphaFoldDB" id="A0A2S8SW42"/>
<dbReference type="Proteomes" id="UP000237684">
    <property type="component" value="Unassembled WGS sequence"/>
</dbReference>
<evidence type="ECO:0008006" key="4">
    <source>
        <dbReference type="Google" id="ProtNLM"/>
    </source>
</evidence>
<gene>
    <name evidence="2" type="ORF">B1R32_10228</name>
</gene>
<reference evidence="2 3" key="1">
    <citation type="journal article" date="2018" name="Syst. Appl. Microbiol.">
        <title>Abditibacterium utsteinense sp. nov., the first cultivated member of candidate phylum FBP, isolated from ice-free Antarctic soil samples.</title>
        <authorList>
            <person name="Tahon G."/>
            <person name="Tytgat B."/>
            <person name="Lebbe L."/>
            <person name="Carlier A."/>
            <person name="Willems A."/>
        </authorList>
    </citation>
    <scope>NUCLEOTIDE SEQUENCE [LARGE SCALE GENOMIC DNA]</scope>
    <source>
        <strain evidence="2 3">LMG 29911</strain>
    </source>
</reference>
<evidence type="ECO:0000313" key="2">
    <source>
        <dbReference type="EMBL" id="PQV65021.1"/>
    </source>
</evidence>
<accession>A0A2S8SW42</accession>
<sequence>MNQTLRFQFKSPTANELRWLGKLRFLQVASPLLSCLALAAIALANTYPSKTLTTLVFVALIVWGLSSQKAAKIKKQLECSEFGFVDFTPTELRISHSLHSLLLIKWSDFKGFELNKNNLQLRFYDARFTPDRAHSERLDQLRLRDLEDAETLLAELQKHSDSTKNQTSLS</sequence>
<dbReference type="InParanoid" id="A0A2S8SW42"/>
<feature type="transmembrane region" description="Helical" evidence="1">
    <location>
        <begin position="50"/>
        <end position="66"/>
    </location>
</feature>
<keyword evidence="1" id="KW-0472">Membrane</keyword>
<keyword evidence="1" id="KW-1133">Transmembrane helix</keyword>
<feature type="transmembrane region" description="Helical" evidence="1">
    <location>
        <begin position="25"/>
        <end position="44"/>
    </location>
</feature>
<proteinExistence type="predicted"/>
<name>A0A2S8SW42_9BACT</name>
<organism evidence="2 3">
    <name type="scientific">Abditibacterium utsteinense</name>
    <dbReference type="NCBI Taxonomy" id="1960156"/>
    <lineage>
        <taxon>Bacteria</taxon>
        <taxon>Pseudomonadati</taxon>
        <taxon>Abditibacteriota</taxon>
        <taxon>Abditibacteriia</taxon>
        <taxon>Abditibacteriales</taxon>
        <taxon>Abditibacteriaceae</taxon>
        <taxon>Abditibacterium</taxon>
    </lineage>
</organism>